<dbReference type="PANTHER" id="PTHR32487:SF4">
    <property type="entry name" value="SIRQ PROTEIN"/>
    <property type="match status" value="1"/>
</dbReference>
<proteinExistence type="predicted"/>
<evidence type="ECO:0000313" key="3">
    <source>
        <dbReference type="Proteomes" id="UP001215712"/>
    </source>
</evidence>
<dbReference type="Gene3D" id="3.40.50.720">
    <property type="entry name" value="NAD(P)-binding Rossmann-like Domain"/>
    <property type="match status" value="1"/>
</dbReference>
<organism evidence="2 3">
    <name type="scientific">Penicillium malachiteum</name>
    <dbReference type="NCBI Taxonomy" id="1324776"/>
    <lineage>
        <taxon>Eukaryota</taxon>
        <taxon>Fungi</taxon>
        <taxon>Dikarya</taxon>
        <taxon>Ascomycota</taxon>
        <taxon>Pezizomycotina</taxon>
        <taxon>Eurotiomycetes</taxon>
        <taxon>Eurotiomycetidae</taxon>
        <taxon>Eurotiales</taxon>
        <taxon>Aspergillaceae</taxon>
        <taxon>Penicillium</taxon>
    </lineage>
</organism>
<gene>
    <name evidence="2" type="ORF">N7493_010391</name>
</gene>
<evidence type="ECO:0000313" key="2">
    <source>
        <dbReference type="EMBL" id="KAJ5709057.1"/>
    </source>
</evidence>
<feature type="domain" description="PRISE-like Rossmann-fold" evidence="1">
    <location>
        <begin position="8"/>
        <end position="415"/>
    </location>
</feature>
<accession>A0AAD6MRF7</accession>
<keyword evidence="3" id="KW-1185">Reference proteome</keyword>
<dbReference type="CDD" id="cd08948">
    <property type="entry name" value="5beta-POR_like_SDR_a"/>
    <property type="match status" value="1"/>
</dbReference>
<reference evidence="2" key="2">
    <citation type="submission" date="2023-01" db="EMBL/GenBank/DDBJ databases">
        <authorList>
            <person name="Petersen C."/>
        </authorList>
    </citation>
    <scope>NUCLEOTIDE SEQUENCE</scope>
    <source>
        <strain evidence="2">IBT 17514</strain>
    </source>
</reference>
<dbReference type="Pfam" id="PF22917">
    <property type="entry name" value="PRISE"/>
    <property type="match status" value="1"/>
</dbReference>
<dbReference type="AlphaFoldDB" id="A0AAD6MRF7"/>
<dbReference type="InterPro" id="IPR036291">
    <property type="entry name" value="NAD(P)-bd_dom_sf"/>
</dbReference>
<dbReference type="InterPro" id="IPR055222">
    <property type="entry name" value="PRISE-like_Rossmann-fold"/>
</dbReference>
<name>A0AAD6MRF7_9EURO</name>
<dbReference type="PANTHER" id="PTHR32487">
    <property type="entry name" value="3-OXO-DELTA(4,5)-STEROID 5-BETA-REDUCTASE"/>
    <property type="match status" value="1"/>
</dbReference>
<dbReference type="Proteomes" id="UP001215712">
    <property type="component" value="Unassembled WGS sequence"/>
</dbReference>
<comment type="caution">
    <text evidence="2">The sequence shown here is derived from an EMBL/GenBank/DDBJ whole genome shotgun (WGS) entry which is preliminary data.</text>
</comment>
<reference evidence="2" key="1">
    <citation type="journal article" date="2023" name="IMA Fungus">
        <title>Comparative genomic study of the Penicillium genus elucidates a diverse pangenome and 15 lateral gene transfer events.</title>
        <authorList>
            <person name="Petersen C."/>
            <person name="Sorensen T."/>
            <person name="Nielsen M.R."/>
            <person name="Sondergaard T.E."/>
            <person name="Sorensen J.L."/>
            <person name="Fitzpatrick D.A."/>
            <person name="Frisvad J.C."/>
            <person name="Nielsen K.L."/>
        </authorList>
    </citation>
    <scope>NUCLEOTIDE SEQUENCE</scope>
    <source>
        <strain evidence="2">IBT 17514</strain>
    </source>
</reference>
<protein>
    <recommendedName>
        <fullName evidence="1">PRISE-like Rossmann-fold domain-containing protein</fullName>
    </recommendedName>
</protein>
<dbReference type="SUPFAM" id="SSF51735">
    <property type="entry name" value="NAD(P)-binding Rossmann-fold domains"/>
    <property type="match status" value="1"/>
</dbReference>
<dbReference type="EMBL" id="JAQJAN010000019">
    <property type="protein sequence ID" value="KAJ5709057.1"/>
    <property type="molecule type" value="Genomic_DNA"/>
</dbReference>
<sequence>MAESSNHAIVFGASSLVGWALVDHLLGPDPDSQSFSKITAIANRPLDFAQLYWAKPSDDRELQLVSGIDLRQSDGLTLAALLAQKVKNINTVTHVYYLVFTAIDDEIEEVATNRRMFENVIDAHNLLSPNLKFVAFTGGTRGYGIYAPGGTFTPPLTEDMVHNLPSDYVQTVVYPAYRELLNEAGKGKNWTWCEVCPDAIIGFTPNGSQFSLALHWAQYLSLYADNHGITPDGSVKPGGTVEVPFPGNVAGANSLFSPVASKTIARFMIYASFHPERCGNGQLFNIADSETPCKYGEIWTRLAEWFGLVGVAPTGTEEDTKGDLKVGELPPGHSALTPGEYVKKYSDKFAARGCLNAVSGGVGVGSRQLDSVGYWLTFDRQMSLTALKKTGFKVDQDPVQAWLDAFKMFRVAGLIL</sequence>
<evidence type="ECO:0000259" key="1">
    <source>
        <dbReference type="Pfam" id="PF22917"/>
    </source>
</evidence>